<feature type="region of interest" description="Disordered" evidence="2">
    <location>
        <begin position="244"/>
        <end position="268"/>
    </location>
</feature>
<dbReference type="InterPro" id="IPR007577">
    <property type="entry name" value="GlycoTrfase_DXD_sugar-bd_CS"/>
</dbReference>
<sequence length="472" mass="52371">MIHSFSPLRSRRILLLAAGLWALLFWTFRQAAVGRRPDLRAYETSFPLAWKHLHSFNGTGGAWYIPETWIDDVAEPAQQQQQPRTIVEAARLAAQAAAKKPARQMDHARIPLLVHQTWATARIDAWSPMALHCVERWLAYAVGGAEDRRPGHGGDDNGNGNDPSMAYFFWDDEGVLAFVNEYEPAFAEAFVAYFTPVERADIFRILVCKWFGGIYGDIDTEPLQHPAHWIHLADLATWRDPETKASYGRETDDPPRDEEEAWSAPGENERPVRLLAGLEADVDPASDAYWRMGYTYPVQLTQWAIAAAPQHPVLEQFMDHVRAEVDKIDKVAAAADGTATDDHNDHSDHSDAVVAAQVHHADPLTRTGPAAITMAVSTYLETNNGLRWNAVTGCKDGGKAKIVGDVLVFPITGFSPGRGTYGNMGSKPVTDPDARLQHHAQGSWRKFDPKVELGKLCRSVLGLCKDWSKVPA</sequence>
<reference evidence="3 4" key="1">
    <citation type="journal article" date="2016" name="Genome Biol. Evol.">
        <title>Divergent and convergent evolution of fungal pathogenicity.</title>
        <authorList>
            <person name="Shang Y."/>
            <person name="Xiao G."/>
            <person name="Zheng P."/>
            <person name="Cen K."/>
            <person name="Zhan S."/>
            <person name="Wang C."/>
        </authorList>
    </citation>
    <scope>NUCLEOTIDE SEQUENCE [LARGE SCALE GENOMIC DNA]</scope>
    <source>
        <strain evidence="3 4">RCEF 264</strain>
    </source>
</reference>
<dbReference type="PANTHER" id="PTHR31834">
    <property type="entry name" value="INITIATION-SPECIFIC ALPHA-1,6-MANNOSYLTRANSFERASE"/>
    <property type="match status" value="1"/>
</dbReference>
<dbReference type="AlphaFoldDB" id="A0A167VM45"/>
<evidence type="ECO:0000256" key="2">
    <source>
        <dbReference type="SAM" id="MobiDB-lite"/>
    </source>
</evidence>
<dbReference type="Gene3D" id="3.90.550.20">
    <property type="match status" value="1"/>
</dbReference>
<dbReference type="GO" id="GO:0000009">
    <property type="term" value="F:alpha-1,6-mannosyltransferase activity"/>
    <property type="evidence" value="ECO:0007669"/>
    <property type="project" value="InterPro"/>
</dbReference>
<dbReference type="SUPFAM" id="SSF53448">
    <property type="entry name" value="Nucleotide-diphospho-sugar transferases"/>
    <property type="match status" value="1"/>
</dbReference>
<proteinExistence type="inferred from homology"/>
<dbReference type="InterPro" id="IPR039367">
    <property type="entry name" value="Och1-like"/>
</dbReference>
<organism evidence="3 4">
    <name type="scientific">Niveomyces insectorum RCEF 264</name>
    <dbReference type="NCBI Taxonomy" id="1081102"/>
    <lineage>
        <taxon>Eukaryota</taxon>
        <taxon>Fungi</taxon>
        <taxon>Dikarya</taxon>
        <taxon>Ascomycota</taxon>
        <taxon>Pezizomycotina</taxon>
        <taxon>Sordariomycetes</taxon>
        <taxon>Hypocreomycetidae</taxon>
        <taxon>Hypocreales</taxon>
        <taxon>Cordycipitaceae</taxon>
        <taxon>Niveomyces</taxon>
    </lineage>
</organism>
<dbReference type="OrthoDB" id="1577640at2759"/>
<dbReference type="GO" id="GO:0000136">
    <property type="term" value="C:mannan polymerase complex"/>
    <property type="evidence" value="ECO:0007669"/>
    <property type="project" value="TreeGrafter"/>
</dbReference>
<dbReference type="EMBL" id="AZHD01000006">
    <property type="protein sequence ID" value="OAA62775.1"/>
    <property type="molecule type" value="Genomic_DNA"/>
</dbReference>
<gene>
    <name evidence="3" type="ORF">SPI_04315</name>
</gene>
<evidence type="ECO:0000313" key="4">
    <source>
        <dbReference type="Proteomes" id="UP000076874"/>
    </source>
</evidence>
<feature type="compositionally biased region" description="Basic and acidic residues" evidence="2">
    <location>
        <begin position="244"/>
        <end position="254"/>
    </location>
</feature>
<evidence type="ECO:0000256" key="1">
    <source>
        <dbReference type="ARBA" id="ARBA00009003"/>
    </source>
</evidence>
<comment type="caution">
    <text evidence="3">The sequence shown here is derived from an EMBL/GenBank/DDBJ whole genome shotgun (WGS) entry which is preliminary data.</text>
</comment>
<accession>A0A167VM45</accession>
<dbReference type="GO" id="GO:0006487">
    <property type="term" value="P:protein N-linked glycosylation"/>
    <property type="evidence" value="ECO:0007669"/>
    <property type="project" value="TreeGrafter"/>
</dbReference>
<dbReference type="InterPro" id="IPR029044">
    <property type="entry name" value="Nucleotide-diphossugar_trans"/>
</dbReference>
<evidence type="ECO:0000313" key="3">
    <source>
        <dbReference type="EMBL" id="OAA62775.1"/>
    </source>
</evidence>
<dbReference type="Pfam" id="PF04488">
    <property type="entry name" value="Gly_transf_sug"/>
    <property type="match status" value="1"/>
</dbReference>
<dbReference type="Proteomes" id="UP000076874">
    <property type="component" value="Unassembled WGS sequence"/>
</dbReference>
<dbReference type="PANTHER" id="PTHR31834:SF10">
    <property type="entry name" value="TRANSFERASE, PUTATIVE (AFU_ORTHOLOGUE AFUA_8G02040)-RELATED"/>
    <property type="match status" value="1"/>
</dbReference>
<keyword evidence="3" id="KW-0808">Transferase</keyword>
<name>A0A167VM45_9HYPO</name>
<comment type="similarity">
    <text evidence="1">Belongs to the glycosyltransferase 32 family.</text>
</comment>
<protein>
    <submittedName>
        <fullName evidence="3">Glycosyltransferase family 32 protein</fullName>
    </submittedName>
</protein>
<dbReference type="STRING" id="1081102.A0A167VM45"/>
<keyword evidence="4" id="KW-1185">Reference proteome</keyword>